<dbReference type="InterPro" id="IPR052514">
    <property type="entry name" value="SAM-dependent_MTase"/>
</dbReference>
<dbReference type="Gene3D" id="3.40.50.150">
    <property type="entry name" value="Vaccinia Virus protein VP39"/>
    <property type="match status" value="1"/>
</dbReference>
<gene>
    <name evidence="2" type="ORF">P6N53_00515</name>
</gene>
<dbReference type="Proteomes" id="UP001172911">
    <property type="component" value="Unassembled WGS sequence"/>
</dbReference>
<dbReference type="InterPro" id="IPR029063">
    <property type="entry name" value="SAM-dependent_MTases_sf"/>
</dbReference>
<dbReference type="EMBL" id="JARPTC010000001">
    <property type="protein sequence ID" value="MDO7785714.1"/>
    <property type="molecule type" value="Genomic_DNA"/>
</dbReference>
<keyword evidence="3" id="KW-1185">Reference proteome</keyword>
<reference evidence="2" key="2">
    <citation type="submission" date="2023-03" db="EMBL/GenBank/DDBJ databases">
        <authorList>
            <person name="Zhang Z."/>
        </authorList>
    </citation>
    <scope>NUCLEOTIDE SEQUENCE</scope>
    <source>
        <strain evidence="2">DSA</strain>
    </source>
</reference>
<name>A0AAW7Z9B4_9FIRM</name>
<dbReference type="GO" id="GO:0032259">
    <property type="term" value="P:methylation"/>
    <property type="evidence" value="ECO:0007669"/>
    <property type="project" value="UniProtKB-KW"/>
</dbReference>
<dbReference type="RefSeq" id="WP_304540297.1">
    <property type="nucleotide sequence ID" value="NZ_JARPTC010000001.1"/>
</dbReference>
<dbReference type="SUPFAM" id="SSF53335">
    <property type="entry name" value="S-adenosyl-L-methionine-dependent methyltransferases"/>
    <property type="match status" value="1"/>
</dbReference>
<proteinExistence type="predicted"/>
<dbReference type="Pfam" id="PF05050">
    <property type="entry name" value="Methyltransf_21"/>
    <property type="match status" value="1"/>
</dbReference>
<dbReference type="InterPro" id="IPR006342">
    <property type="entry name" value="FkbM_mtfrase"/>
</dbReference>
<dbReference type="AlphaFoldDB" id="A0AAW7Z9B4"/>
<evidence type="ECO:0000313" key="3">
    <source>
        <dbReference type="Proteomes" id="UP001172911"/>
    </source>
</evidence>
<comment type="caution">
    <text evidence="2">The sequence shown here is derived from an EMBL/GenBank/DDBJ whole genome shotgun (WGS) entry which is preliminary data.</text>
</comment>
<keyword evidence="2" id="KW-0808">Transferase</keyword>
<sequence length="264" mass="29963">MKGVYIGNNKMLIAPVWGGKMIVPSQDLSISPNLVLSGIIEPPLTKFFIDNVKPESTIIDVGANVGYFSVLLGYILGPTGKIYAYEANPDLFSYLIDNLSINYLHDRTDLFNVAVYSRSKEISFFACNRYMGNSSIHEHDHSYKKNYSDQFKEFKVQAVDLDTHLSNRIGHKVVDFLKIDIEGGEYHAFLGMQGMIKQNKIKTVVFELNKGMLQNDWKPFIELLNQFRNNYNKEFFTLNNGGEKVPISIEGLESLQGHPHVVMV</sequence>
<keyword evidence="2" id="KW-0489">Methyltransferase</keyword>
<dbReference type="GO" id="GO:0008168">
    <property type="term" value="F:methyltransferase activity"/>
    <property type="evidence" value="ECO:0007669"/>
    <property type="project" value="UniProtKB-KW"/>
</dbReference>
<dbReference type="PANTHER" id="PTHR34203:SF15">
    <property type="entry name" value="SLL1173 PROTEIN"/>
    <property type="match status" value="1"/>
</dbReference>
<dbReference type="NCBIfam" id="TIGR01444">
    <property type="entry name" value="fkbM_fam"/>
    <property type="match status" value="1"/>
</dbReference>
<organism evidence="2 3">
    <name type="scientific">Desulforamulus aquiferis</name>
    <dbReference type="NCBI Taxonomy" id="1397668"/>
    <lineage>
        <taxon>Bacteria</taxon>
        <taxon>Bacillati</taxon>
        <taxon>Bacillota</taxon>
        <taxon>Clostridia</taxon>
        <taxon>Eubacteriales</taxon>
        <taxon>Peptococcaceae</taxon>
        <taxon>Desulforamulus</taxon>
    </lineage>
</organism>
<evidence type="ECO:0000313" key="2">
    <source>
        <dbReference type="EMBL" id="MDO7785714.1"/>
    </source>
</evidence>
<protein>
    <submittedName>
        <fullName evidence="2">FkbM family methyltransferase</fullName>
    </submittedName>
</protein>
<accession>A0AAW7Z9B4</accession>
<dbReference type="PANTHER" id="PTHR34203">
    <property type="entry name" value="METHYLTRANSFERASE, FKBM FAMILY PROTEIN"/>
    <property type="match status" value="1"/>
</dbReference>
<evidence type="ECO:0000259" key="1">
    <source>
        <dbReference type="Pfam" id="PF05050"/>
    </source>
</evidence>
<feature type="domain" description="Methyltransferase FkbM" evidence="1">
    <location>
        <begin position="60"/>
        <end position="227"/>
    </location>
</feature>
<reference evidence="2" key="1">
    <citation type="journal article" date="2023" name="J. Hazard. Mater.">
        <title>Anaerobic biodegradation of pyrene and benzo[a]pyrene by a new sulfate-reducing Desulforamulus aquiferis strain DSA.</title>
        <authorList>
            <person name="Zhang Z."/>
            <person name="Sun J."/>
            <person name="Gong X."/>
            <person name="Wang C."/>
            <person name="Wang H."/>
        </authorList>
    </citation>
    <scope>NUCLEOTIDE SEQUENCE</scope>
    <source>
        <strain evidence="2">DSA</strain>
    </source>
</reference>